<comment type="caution">
    <text evidence="3">The sequence shown here is derived from an EMBL/GenBank/DDBJ whole genome shotgun (WGS) entry which is preliminary data.</text>
</comment>
<organism evidence="3 4">
    <name type="scientific">Eruca vesicaria subsp. sativa</name>
    <name type="common">Garden rocket</name>
    <name type="synonym">Eruca sativa</name>
    <dbReference type="NCBI Taxonomy" id="29727"/>
    <lineage>
        <taxon>Eukaryota</taxon>
        <taxon>Viridiplantae</taxon>
        <taxon>Streptophyta</taxon>
        <taxon>Embryophyta</taxon>
        <taxon>Tracheophyta</taxon>
        <taxon>Spermatophyta</taxon>
        <taxon>Magnoliopsida</taxon>
        <taxon>eudicotyledons</taxon>
        <taxon>Gunneridae</taxon>
        <taxon>Pentapetalae</taxon>
        <taxon>rosids</taxon>
        <taxon>malvids</taxon>
        <taxon>Brassicales</taxon>
        <taxon>Brassicaceae</taxon>
        <taxon>Brassiceae</taxon>
        <taxon>Eruca</taxon>
    </lineage>
</organism>
<feature type="compositionally biased region" description="Polar residues" evidence="1">
    <location>
        <begin position="1"/>
        <end position="17"/>
    </location>
</feature>
<feature type="transmembrane region" description="Helical" evidence="2">
    <location>
        <begin position="493"/>
        <end position="516"/>
    </location>
</feature>
<sequence>MESTATNQTPSPSSTVDVANDDGVYTDEFTKLPPDYGSEEDDSVDFSHEQDSSLVPIGLELYEAIDTETGSRSVDKNHSPETEDAVRGKDSQTERDLFDDDVETVIKNQHEYYFYCPCCGEDITKTVKLVKKSDLQPVKNGDAATEAVDTKNDSRSEDKKTQVLSWFPVYLQKLFLSVYDHIKDKDSKSTINDLGTNSEEPSIDVKIEKDRPSFPKWYLDVFAWLFLCVIIAFSVLSSSTSPQQSLSFTPPHLDLPSVSSLPLSSASILWLLPAFAVLLLIIIAMKSGYIPIYHKEKDDKEIDSKYNDTTSEEEQSKKTQYDNDQTAYPAQDSDKKTDNQKVHPVLVDPPPPQEQPSMQISDKETHENVEKETPAETQAEPGVKPDTQPEISKSVEPLKGGNKLEILKSIVYGGLTQSITSLCTVTSAAASGASTLNVLALGVANLSSGLLLIVHSLQELTNEKPKARTSTDDQQEEEEDKYVEVLGRREKWWFHRLIVITSFVVCGLIPPLVYGFSFRRRIEKRQEYKTLAVYAVSLLCIVLLSVAKAYVSKRPEYVKTLFRYTSMATTASGFSTFMGYFVNQWLEKSGFYDEATETPRV</sequence>
<name>A0ABC8J8F1_ERUVS</name>
<protein>
    <recommendedName>
        <fullName evidence="5">Membrane protein of ER body-like protein</fullName>
    </recommendedName>
</protein>
<keyword evidence="2" id="KW-0472">Membrane</keyword>
<feature type="region of interest" description="Disordered" evidence="1">
    <location>
        <begin position="68"/>
        <end position="95"/>
    </location>
</feature>
<evidence type="ECO:0000256" key="1">
    <source>
        <dbReference type="SAM" id="MobiDB-lite"/>
    </source>
</evidence>
<keyword evidence="2" id="KW-0812">Transmembrane</keyword>
<evidence type="ECO:0000256" key="2">
    <source>
        <dbReference type="SAM" id="Phobius"/>
    </source>
</evidence>
<dbReference type="PANTHER" id="PTHR38937:SF2">
    <property type="entry name" value="MEMBRANE PROTEIN OF ER BODY-LIKE PROTEIN ISOFORM X1"/>
    <property type="match status" value="1"/>
</dbReference>
<feature type="transmembrane region" description="Helical" evidence="2">
    <location>
        <begin position="263"/>
        <end position="285"/>
    </location>
</feature>
<evidence type="ECO:0000313" key="3">
    <source>
        <dbReference type="EMBL" id="CAH8317688.1"/>
    </source>
</evidence>
<dbReference type="AlphaFoldDB" id="A0ABC8J8F1"/>
<gene>
    <name evidence="3" type="ORF">ERUC_LOCUS7989</name>
</gene>
<keyword evidence="2" id="KW-1133">Transmembrane helix</keyword>
<dbReference type="Proteomes" id="UP001642260">
    <property type="component" value="Unassembled WGS sequence"/>
</dbReference>
<feature type="transmembrane region" description="Helical" evidence="2">
    <location>
        <begin position="528"/>
        <end position="550"/>
    </location>
</feature>
<dbReference type="PANTHER" id="PTHR38937">
    <property type="entry name" value="MEMBRANE PROTEIN OF ER BODY-LIKE PROTEIN"/>
    <property type="match status" value="1"/>
</dbReference>
<evidence type="ECO:0008006" key="5">
    <source>
        <dbReference type="Google" id="ProtNLM"/>
    </source>
</evidence>
<feature type="transmembrane region" description="Helical" evidence="2">
    <location>
        <begin position="562"/>
        <end position="582"/>
    </location>
</feature>
<reference evidence="3 4" key="1">
    <citation type="submission" date="2022-03" db="EMBL/GenBank/DDBJ databases">
        <authorList>
            <person name="Macdonald S."/>
            <person name="Ahmed S."/>
            <person name="Newling K."/>
        </authorList>
    </citation>
    <scope>NUCLEOTIDE SEQUENCE [LARGE SCALE GENOMIC DNA]</scope>
</reference>
<dbReference type="InterPro" id="IPR052843">
    <property type="entry name" value="ER_body_metal_sequester"/>
</dbReference>
<feature type="region of interest" description="Disordered" evidence="1">
    <location>
        <begin position="1"/>
        <end position="52"/>
    </location>
</feature>
<feature type="transmembrane region" description="Helical" evidence="2">
    <location>
        <begin position="217"/>
        <end position="236"/>
    </location>
</feature>
<feature type="compositionally biased region" description="Basic and acidic residues" evidence="1">
    <location>
        <begin position="73"/>
        <end position="95"/>
    </location>
</feature>
<evidence type="ECO:0000313" key="4">
    <source>
        <dbReference type="Proteomes" id="UP001642260"/>
    </source>
</evidence>
<proteinExistence type="predicted"/>
<keyword evidence="4" id="KW-1185">Reference proteome</keyword>
<accession>A0ABC8J8F1</accession>
<feature type="region of interest" description="Disordered" evidence="1">
    <location>
        <begin position="306"/>
        <end position="396"/>
    </location>
</feature>
<feature type="compositionally biased region" description="Basic and acidic residues" evidence="1">
    <location>
        <begin position="361"/>
        <end position="374"/>
    </location>
</feature>
<feature type="compositionally biased region" description="Basic and acidic residues" evidence="1">
    <location>
        <begin position="332"/>
        <end position="341"/>
    </location>
</feature>
<dbReference type="EMBL" id="CAKOAT010086265">
    <property type="protein sequence ID" value="CAH8317688.1"/>
    <property type="molecule type" value="Genomic_DNA"/>
</dbReference>